<evidence type="ECO:0000256" key="9">
    <source>
        <dbReference type="ARBA" id="ARBA00023049"/>
    </source>
</evidence>
<sequence>MSIVVALLILGFLIFFHELGHFLVAKACGVGVEVFSIGFGRKILGWQHGETEYRLSMIPLGGYVKMMGESLEGSDEEAAVPQSKSFAHKSVGQRMAIVAAGPIFNFLLAIGLLALIHMNGVPRLEPVVGTVQADSPAYEAGVQAEDRIIAINGTTINWWDDIASEIHIRPGEQINLEVERRNQVLSFAVIPAEREVENIFGEPQRMGFIGITASEHVTTVRYGPVESLALGVQRTWELTSLTFQAIVKLIQRIIPADNIGGPIMIVQVASDQVEQGLNSLLFFTALISVNLAILNLLPIPILDGGHLMFYLYELIRGKAPSLKAREYASRIGMAMLLCLMFLAFYNDIRRIVTGE</sequence>
<keyword evidence="9 11" id="KW-0482">Metalloprotease</keyword>
<name>A0A7W7Y5N9_9BACT</name>
<comment type="cofactor">
    <cofactor evidence="1 11">
        <name>Zn(2+)</name>
        <dbReference type="ChEBI" id="CHEBI:29105"/>
    </cofactor>
</comment>
<dbReference type="SUPFAM" id="SSF50156">
    <property type="entry name" value="PDZ domain-like"/>
    <property type="match status" value="1"/>
</dbReference>
<dbReference type="GO" id="GO:0004222">
    <property type="term" value="F:metalloendopeptidase activity"/>
    <property type="evidence" value="ECO:0007669"/>
    <property type="project" value="InterPro"/>
</dbReference>
<feature type="domain" description="PDZ" evidence="12">
    <location>
        <begin position="110"/>
        <end position="182"/>
    </location>
</feature>
<organism evidence="13 14">
    <name type="scientific">Desulfurispira natronophila</name>
    <dbReference type="NCBI Taxonomy" id="682562"/>
    <lineage>
        <taxon>Bacteria</taxon>
        <taxon>Pseudomonadati</taxon>
        <taxon>Chrysiogenota</taxon>
        <taxon>Chrysiogenia</taxon>
        <taxon>Chrysiogenales</taxon>
        <taxon>Chrysiogenaceae</taxon>
        <taxon>Desulfurispira</taxon>
    </lineage>
</organism>
<dbReference type="GO" id="GO:0046872">
    <property type="term" value="F:metal ion binding"/>
    <property type="evidence" value="ECO:0007669"/>
    <property type="project" value="UniProtKB-KW"/>
</dbReference>
<gene>
    <name evidence="13" type="ORF">HNR37_001709</name>
</gene>
<comment type="caution">
    <text evidence="13">The sequence shown here is derived from an EMBL/GenBank/DDBJ whole genome shotgun (WGS) entry which is preliminary data.</text>
</comment>
<dbReference type="RefSeq" id="WP_183732773.1">
    <property type="nucleotide sequence ID" value="NZ_JACHID010000010.1"/>
</dbReference>
<dbReference type="InterPro" id="IPR004387">
    <property type="entry name" value="Pept_M50_Zn"/>
</dbReference>
<keyword evidence="5 11" id="KW-0812">Transmembrane</keyword>
<keyword evidence="6 11" id="KW-0378">Hydrolase</keyword>
<dbReference type="EMBL" id="JACHID010000010">
    <property type="protein sequence ID" value="MBB5022374.1"/>
    <property type="molecule type" value="Genomic_DNA"/>
</dbReference>
<keyword evidence="14" id="KW-1185">Reference proteome</keyword>
<dbReference type="EC" id="3.4.24.-" evidence="11"/>
<evidence type="ECO:0000313" key="14">
    <source>
        <dbReference type="Proteomes" id="UP000528322"/>
    </source>
</evidence>
<dbReference type="AlphaFoldDB" id="A0A7W7Y5N9"/>
<evidence type="ECO:0000313" key="13">
    <source>
        <dbReference type="EMBL" id="MBB5022374.1"/>
    </source>
</evidence>
<keyword evidence="8 11" id="KW-1133">Transmembrane helix</keyword>
<proteinExistence type="inferred from homology"/>
<keyword evidence="10 11" id="KW-0472">Membrane</keyword>
<feature type="transmembrane region" description="Helical" evidence="11">
    <location>
        <begin position="327"/>
        <end position="345"/>
    </location>
</feature>
<evidence type="ECO:0000256" key="1">
    <source>
        <dbReference type="ARBA" id="ARBA00001947"/>
    </source>
</evidence>
<protein>
    <recommendedName>
        <fullName evidence="11">Zinc metalloprotease</fullName>
        <ecNumber evidence="11">3.4.24.-</ecNumber>
    </recommendedName>
</protein>
<evidence type="ECO:0000256" key="10">
    <source>
        <dbReference type="ARBA" id="ARBA00023136"/>
    </source>
</evidence>
<dbReference type="InterPro" id="IPR001478">
    <property type="entry name" value="PDZ"/>
</dbReference>
<dbReference type="CDD" id="cd23081">
    <property type="entry name" value="cpPDZ_EcRseP-like"/>
    <property type="match status" value="1"/>
</dbReference>
<keyword evidence="4 13" id="KW-0645">Protease</keyword>
<evidence type="ECO:0000256" key="6">
    <source>
        <dbReference type="ARBA" id="ARBA00022801"/>
    </source>
</evidence>
<evidence type="ECO:0000256" key="8">
    <source>
        <dbReference type="ARBA" id="ARBA00022989"/>
    </source>
</evidence>
<keyword evidence="7 11" id="KW-0862">Zinc</keyword>
<dbReference type="PANTHER" id="PTHR42837">
    <property type="entry name" value="REGULATOR OF SIGMA-E PROTEASE RSEP"/>
    <property type="match status" value="1"/>
</dbReference>
<comment type="similarity">
    <text evidence="3 11">Belongs to the peptidase M50B family.</text>
</comment>
<dbReference type="SMART" id="SM00228">
    <property type="entry name" value="PDZ"/>
    <property type="match status" value="1"/>
</dbReference>
<comment type="subcellular location">
    <subcellularLocation>
        <location evidence="2">Membrane</location>
        <topology evidence="2">Multi-pass membrane protein</topology>
    </subcellularLocation>
</comment>
<keyword evidence="11" id="KW-0479">Metal-binding</keyword>
<evidence type="ECO:0000256" key="4">
    <source>
        <dbReference type="ARBA" id="ARBA00022670"/>
    </source>
</evidence>
<dbReference type="GO" id="GO:0006508">
    <property type="term" value="P:proteolysis"/>
    <property type="evidence" value="ECO:0007669"/>
    <property type="project" value="UniProtKB-KW"/>
</dbReference>
<dbReference type="InterPro" id="IPR008915">
    <property type="entry name" value="Peptidase_M50"/>
</dbReference>
<dbReference type="Pfam" id="PF17820">
    <property type="entry name" value="PDZ_6"/>
    <property type="match status" value="1"/>
</dbReference>
<dbReference type="InterPro" id="IPR036034">
    <property type="entry name" value="PDZ_sf"/>
</dbReference>
<feature type="transmembrane region" description="Helical" evidence="11">
    <location>
        <begin position="280"/>
        <end position="302"/>
    </location>
</feature>
<evidence type="ECO:0000256" key="2">
    <source>
        <dbReference type="ARBA" id="ARBA00004141"/>
    </source>
</evidence>
<dbReference type="Proteomes" id="UP000528322">
    <property type="component" value="Unassembled WGS sequence"/>
</dbReference>
<evidence type="ECO:0000256" key="3">
    <source>
        <dbReference type="ARBA" id="ARBA00007931"/>
    </source>
</evidence>
<dbReference type="InterPro" id="IPR041489">
    <property type="entry name" value="PDZ_6"/>
</dbReference>
<evidence type="ECO:0000256" key="5">
    <source>
        <dbReference type="ARBA" id="ARBA00022692"/>
    </source>
</evidence>
<dbReference type="Gene3D" id="2.30.42.10">
    <property type="match status" value="1"/>
</dbReference>
<dbReference type="PANTHER" id="PTHR42837:SF2">
    <property type="entry name" value="MEMBRANE METALLOPROTEASE ARASP2, CHLOROPLASTIC-RELATED"/>
    <property type="match status" value="1"/>
</dbReference>
<evidence type="ECO:0000259" key="12">
    <source>
        <dbReference type="SMART" id="SM00228"/>
    </source>
</evidence>
<evidence type="ECO:0000256" key="11">
    <source>
        <dbReference type="RuleBase" id="RU362031"/>
    </source>
</evidence>
<dbReference type="NCBIfam" id="TIGR00054">
    <property type="entry name" value="RIP metalloprotease RseP"/>
    <property type="match status" value="2"/>
</dbReference>
<dbReference type="GO" id="GO:0016020">
    <property type="term" value="C:membrane"/>
    <property type="evidence" value="ECO:0007669"/>
    <property type="project" value="UniProtKB-SubCell"/>
</dbReference>
<dbReference type="CDD" id="cd06163">
    <property type="entry name" value="S2P-M50_PDZ_RseP-like"/>
    <property type="match status" value="1"/>
</dbReference>
<dbReference type="Pfam" id="PF02163">
    <property type="entry name" value="Peptidase_M50"/>
    <property type="match status" value="1"/>
</dbReference>
<accession>A0A7W7Y5N9</accession>
<reference evidence="13 14" key="1">
    <citation type="submission" date="2020-08" db="EMBL/GenBank/DDBJ databases">
        <title>Genomic Encyclopedia of Type Strains, Phase IV (KMG-IV): sequencing the most valuable type-strain genomes for metagenomic binning, comparative biology and taxonomic classification.</title>
        <authorList>
            <person name="Goeker M."/>
        </authorList>
    </citation>
    <scope>NUCLEOTIDE SEQUENCE [LARGE SCALE GENOMIC DNA]</scope>
    <source>
        <strain evidence="13 14">DSM 22071</strain>
    </source>
</reference>
<evidence type="ECO:0000256" key="7">
    <source>
        <dbReference type="ARBA" id="ARBA00022833"/>
    </source>
</evidence>
<feature type="transmembrane region" description="Helical" evidence="11">
    <location>
        <begin position="95"/>
        <end position="116"/>
    </location>
</feature>